<accession>A0A0G4PDV2</accession>
<dbReference type="Proteomes" id="UP000053732">
    <property type="component" value="Unassembled WGS sequence"/>
</dbReference>
<protein>
    <submittedName>
        <fullName evidence="2">Str. FM013</fullName>
    </submittedName>
</protein>
<organism evidence="2 3">
    <name type="scientific">Penicillium camemberti (strain FM 013)</name>
    <dbReference type="NCBI Taxonomy" id="1429867"/>
    <lineage>
        <taxon>Eukaryota</taxon>
        <taxon>Fungi</taxon>
        <taxon>Dikarya</taxon>
        <taxon>Ascomycota</taxon>
        <taxon>Pezizomycotina</taxon>
        <taxon>Eurotiomycetes</taxon>
        <taxon>Eurotiomycetidae</taxon>
        <taxon>Eurotiales</taxon>
        <taxon>Aspergillaceae</taxon>
        <taxon>Penicillium</taxon>
    </lineage>
</organism>
<dbReference type="EMBL" id="HG793145">
    <property type="protein sequence ID" value="CRL24449.1"/>
    <property type="molecule type" value="Genomic_DNA"/>
</dbReference>
<name>A0A0G4PDV2_PENC3</name>
<reference evidence="2 3" key="1">
    <citation type="journal article" date="2014" name="Nat. Commun.">
        <title>Multiple recent horizontal transfers of a large genomic region in cheese making fungi.</title>
        <authorList>
            <person name="Cheeseman K."/>
            <person name="Ropars J."/>
            <person name="Renault P."/>
            <person name="Dupont J."/>
            <person name="Gouzy J."/>
            <person name="Branca A."/>
            <person name="Abraham A.L."/>
            <person name="Ceppi M."/>
            <person name="Conseiller E."/>
            <person name="Debuchy R."/>
            <person name="Malagnac F."/>
            <person name="Goarin A."/>
            <person name="Silar P."/>
            <person name="Lacoste S."/>
            <person name="Sallet E."/>
            <person name="Bensimon A."/>
            <person name="Giraud T."/>
            <person name="Brygoo Y."/>
        </authorList>
    </citation>
    <scope>NUCLEOTIDE SEQUENCE [LARGE SCALE GENOMIC DNA]</scope>
    <source>
        <strain evidence="3">FM 013</strain>
    </source>
</reference>
<evidence type="ECO:0000256" key="1">
    <source>
        <dbReference type="SAM" id="Phobius"/>
    </source>
</evidence>
<feature type="transmembrane region" description="Helical" evidence="1">
    <location>
        <begin position="968"/>
        <end position="990"/>
    </location>
</feature>
<keyword evidence="1" id="KW-0812">Transmembrane</keyword>
<gene>
    <name evidence="2" type="ORF">PCAMFM013_S012g000058</name>
</gene>
<keyword evidence="3" id="KW-1185">Reference proteome</keyword>
<keyword evidence="1" id="KW-0472">Membrane</keyword>
<feature type="transmembrane region" description="Helical" evidence="1">
    <location>
        <begin position="895"/>
        <end position="917"/>
    </location>
</feature>
<sequence>MSVLNPYDHLSFLGRGGGLLSSDPAVYRRQMSRIQSYVRGDRFNAKKNRKLRNARYQQSLQRSRMGEEAVRVLDANPKQTGGPRMFKVLVAGHDAISRRKVHDPSFYHDEGHYLFFPAFGTPGRPMRLNNGWIAPSDIQITPERNIYTVNTRDSNGDSLSLFLDFTNPNRPTGQISLPGGNYAVMLQPYAVHFDVQVAANSGAYLSSGGGGLMWDTNSSEWKSASWEASMDFQYDTVSESDPFGNTAYTNEAAYTDCETGETFSLDAGGIIQYTAVMDGSNPEGAVFSIHVNDQTQVPSPPEIRVNSDVKSVFPDRSVFQFDAFAASFTGAYIVPDTKTVYGVIGTAHSPFGKPLLGMPRNPSVPPFKSIIKPSPHLLHPSPSPANFSLSVNGLTALNPMEPVPESPTQYRDVVSQAANKDFGDIIAYYMDDDLRTTFVQATPIVLEDATVKAIATDSSDNSTFYKTLQVPYVTSSLSRSTLPEAKECNGLRAQAQLQNIPTESETYKRHADKLYRHRYLLKFPSIQAYLDDQAQGDYTANIKNAAETLKDNIKAVAEGMGDGGDSDEAAKNLQTALDDVDSLCSWALDKKLLWAFELYWWGVTTYLPSVAAQIASGGATSGTVSRMLKSLTGTFGVLENGQINPDGKSFQQAFNDVVRVFMMTSMIPQFIDPNGVSDDFDSVLKDMLEEFYEANKTSLSSDLVEEANNAKFLAANDFIRQQMFNSLDMSMLLGGSLGDWADVVKGFNGFNEKSDWFKKLANGAEISGTFLRMACSVLVILPLLNQFGGGWNSMTDEQKTSIVKTLVELGITFTIEGIQGAIRLNVFWEDLGGFADCCKAFFGFESVIKELPSAAQRTESELAQWLIRTPEETMEITGDAVSGSMKIFGRSAGEFLTNVVGCLLAAIDLVLTALDLAGASDPLQIAMDSLMIVSTSLQLLAIGANWLVSAGSFLAEGAVVVLESVAAFAGPFAIVFAVAGLIVMIVMMTLKKDPPNPIQDFIDKHAKNLGLKMDHETDIDYFNVVPPDSSASSLNGISFSTGSGSIYLALGEQSKESSDRFVVDVSRKLTYGPDTCWCITTNSAGRTTIFTYGLDSEGNWVAVCLGQTKNGDLEVVPPPSKTTTDVEGNTVPVDDKVYQEALGRQQWTFICQSKPTTTTRKVDDTDTTYVTSATFQITQGSNAKALIASDSTIHLGTTSDSNSTWTLSLETLGPAPFYYNQAEWTLSTKSRDESNRVRFKRPTSFPLKWSITPSLPSFLTLVESGDDAGTIKQVTATAPTIIKQTVFTLQTSIEIEGRSYEQQGTLTITVLDSSNPPIDEWLEEPKRVFCPEWAYQNFDDFMANTPAFFQWLQRSSLPMNEHYTGKGAIGQIRTSDLGWWQPSGYIGPHSSWESVFFGTFLHEGPPIQSGDPCSYSDAARAFITQAIYNGDGRYKNNCNITKAVQTTDAFNTKFWDTNADRFIEWLQWGESKPTTGGLCSLDEYKQCITSPYWIAEKAAAQASGEWSNPSLEMFQHFLKLSALGASDTVIRSIYTTLTTRSDASPQFIDPSAFNDITPDKWKSYRAYLIPGKISTGDLGISVGESYEYHKLMASYSTTAYADHDFLKDAGYYK</sequence>
<evidence type="ECO:0000313" key="3">
    <source>
        <dbReference type="Proteomes" id="UP000053732"/>
    </source>
</evidence>
<keyword evidence="1" id="KW-1133">Transmembrane helix</keyword>
<evidence type="ECO:0000313" key="2">
    <source>
        <dbReference type="EMBL" id="CRL24449.1"/>
    </source>
</evidence>
<proteinExistence type="predicted"/>
<feature type="transmembrane region" description="Helical" evidence="1">
    <location>
        <begin position="929"/>
        <end position="948"/>
    </location>
</feature>